<dbReference type="InterPro" id="IPR025164">
    <property type="entry name" value="Toastrack_DUF4097"/>
</dbReference>
<feature type="chain" id="PRO_5047059291" evidence="1">
    <location>
        <begin position="24"/>
        <end position="258"/>
    </location>
</feature>
<feature type="domain" description="DUF4097" evidence="2">
    <location>
        <begin position="123"/>
        <end position="254"/>
    </location>
</feature>
<evidence type="ECO:0000259" key="2">
    <source>
        <dbReference type="Pfam" id="PF13349"/>
    </source>
</evidence>
<evidence type="ECO:0000256" key="1">
    <source>
        <dbReference type="SAM" id="SignalP"/>
    </source>
</evidence>
<evidence type="ECO:0000313" key="4">
    <source>
        <dbReference type="Proteomes" id="UP001172083"/>
    </source>
</evidence>
<keyword evidence="1" id="KW-0732">Signal</keyword>
<name>A0ABT8LCV3_9BACT</name>
<protein>
    <submittedName>
        <fullName evidence="3">DUF4097 family beta strand repeat-containing protein</fullName>
    </submittedName>
</protein>
<proteinExistence type="predicted"/>
<feature type="signal peptide" evidence="1">
    <location>
        <begin position="1"/>
        <end position="23"/>
    </location>
</feature>
<evidence type="ECO:0000313" key="3">
    <source>
        <dbReference type="EMBL" id="MDN5215609.1"/>
    </source>
</evidence>
<reference evidence="3" key="1">
    <citation type="submission" date="2023-06" db="EMBL/GenBank/DDBJ databases">
        <title>Genomic of Agaribacillus aureum.</title>
        <authorList>
            <person name="Wang G."/>
        </authorList>
    </citation>
    <scope>NUCLEOTIDE SEQUENCE</scope>
    <source>
        <strain evidence="3">BMA12</strain>
    </source>
</reference>
<comment type="caution">
    <text evidence="3">The sequence shown here is derived from an EMBL/GenBank/DDBJ whole genome shotgun (WGS) entry which is preliminary data.</text>
</comment>
<dbReference type="Proteomes" id="UP001172083">
    <property type="component" value="Unassembled WGS sequence"/>
</dbReference>
<sequence length="258" mass="28115">MKKFKALAIIASFLLVYTGSVSGQEYKLDLSSGKIRINEVHKVTIEGHNENFVLISTTDRGHHNSERARGLRPINSLGLEDNSGIGLAVDKTGNEVEINSVSRHRNSRYTILVPKDVTISYQNSSNHGGPLQIKNVQSELDVTVRFNSVHLENVSGPMTINTVHGKIEAVFSQVSQKSPISLVSAHGLIDVALPADTKAKLRLSSDHGEIFSDMKIEYEKSGGLHKISSSHVNGSLNGGGIDIRLSSNHGNIYLRTKK</sequence>
<dbReference type="Pfam" id="PF13349">
    <property type="entry name" value="DUF4097"/>
    <property type="match status" value="1"/>
</dbReference>
<dbReference type="RefSeq" id="WP_346760948.1">
    <property type="nucleotide sequence ID" value="NZ_JAUJEB010000007.1"/>
</dbReference>
<organism evidence="3 4">
    <name type="scientific">Agaribacillus aureus</name>
    <dbReference type="NCBI Taxonomy" id="3051825"/>
    <lineage>
        <taxon>Bacteria</taxon>
        <taxon>Pseudomonadati</taxon>
        <taxon>Bacteroidota</taxon>
        <taxon>Cytophagia</taxon>
        <taxon>Cytophagales</taxon>
        <taxon>Splendidivirgaceae</taxon>
        <taxon>Agaribacillus</taxon>
    </lineage>
</organism>
<keyword evidence="4" id="KW-1185">Reference proteome</keyword>
<dbReference type="EMBL" id="JAUJEB010000007">
    <property type="protein sequence ID" value="MDN5215609.1"/>
    <property type="molecule type" value="Genomic_DNA"/>
</dbReference>
<gene>
    <name evidence="3" type="ORF">QQ020_26265</name>
</gene>
<accession>A0ABT8LCV3</accession>